<dbReference type="Proteomes" id="UP000265566">
    <property type="component" value="Chromosome 4"/>
</dbReference>
<evidence type="ECO:0000313" key="2">
    <source>
        <dbReference type="EMBL" id="RHN61764.1"/>
    </source>
</evidence>
<dbReference type="AlphaFoldDB" id="A0A396IC03"/>
<protein>
    <recommendedName>
        <fullName evidence="3">Transmembrane protein</fullName>
    </recommendedName>
</protein>
<proteinExistence type="predicted"/>
<evidence type="ECO:0008006" key="3">
    <source>
        <dbReference type="Google" id="ProtNLM"/>
    </source>
</evidence>
<comment type="caution">
    <text evidence="2">The sequence shown here is derived from an EMBL/GenBank/DDBJ whole genome shotgun (WGS) entry which is preliminary data.</text>
</comment>
<feature type="transmembrane region" description="Helical" evidence="1">
    <location>
        <begin position="32"/>
        <end position="52"/>
    </location>
</feature>
<accession>A0A396IC03</accession>
<dbReference type="Gramene" id="rna24259">
    <property type="protein sequence ID" value="RHN61764.1"/>
    <property type="gene ID" value="gene24259"/>
</dbReference>
<sequence length="55" mass="6412">MVRCLVAADGWRERVGGGDDEKRKKKKKKKRVFSFLKTRVLFCFSVFCITFNPSP</sequence>
<reference evidence="2" key="1">
    <citation type="journal article" date="2018" name="Nat. Plants">
        <title>Whole-genome landscape of Medicago truncatula symbiotic genes.</title>
        <authorList>
            <person name="Pecrix Y."/>
            <person name="Gamas P."/>
            <person name="Carrere S."/>
        </authorList>
    </citation>
    <scope>NUCLEOTIDE SEQUENCE</scope>
    <source>
        <tissue evidence="2">Leaves</tissue>
    </source>
</reference>
<keyword evidence="1" id="KW-1133">Transmembrane helix</keyword>
<name>A0A396IC03_MEDTR</name>
<dbReference type="EMBL" id="PSQE01000004">
    <property type="protein sequence ID" value="RHN61764.1"/>
    <property type="molecule type" value="Genomic_DNA"/>
</dbReference>
<evidence type="ECO:0000256" key="1">
    <source>
        <dbReference type="SAM" id="Phobius"/>
    </source>
</evidence>
<organism evidence="2">
    <name type="scientific">Medicago truncatula</name>
    <name type="common">Barrel medic</name>
    <name type="synonym">Medicago tribuloides</name>
    <dbReference type="NCBI Taxonomy" id="3880"/>
    <lineage>
        <taxon>Eukaryota</taxon>
        <taxon>Viridiplantae</taxon>
        <taxon>Streptophyta</taxon>
        <taxon>Embryophyta</taxon>
        <taxon>Tracheophyta</taxon>
        <taxon>Spermatophyta</taxon>
        <taxon>Magnoliopsida</taxon>
        <taxon>eudicotyledons</taxon>
        <taxon>Gunneridae</taxon>
        <taxon>Pentapetalae</taxon>
        <taxon>rosids</taxon>
        <taxon>fabids</taxon>
        <taxon>Fabales</taxon>
        <taxon>Fabaceae</taxon>
        <taxon>Papilionoideae</taxon>
        <taxon>50 kb inversion clade</taxon>
        <taxon>NPAAA clade</taxon>
        <taxon>Hologalegina</taxon>
        <taxon>IRL clade</taxon>
        <taxon>Trifolieae</taxon>
        <taxon>Medicago</taxon>
    </lineage>
</organism>
<keyword evidence="1" id="KW-0812">Transmembrane</keyword>
<keyword evidence="1" id="KW-0472">Membrane</keyword>
<gene>
    <name evidence="2" type="ORF">MtrunA17_Chr4g0040181</name>
</gene>